<dbReference type="Gene3D" id="6.10.250.3130">
    <property type="match status" value="1"/>
</dbReference>
<sequence length="89" mass="10399">MALNKEQKQGIIEKYKLHDHDTGSPEVQIAILTEKIQHLNEHLKIHKQDHHSRRGLLKMVGKRKGLLNYLKGKSADRYLEIIKKLGLRK</sequence>
<name>A0A226BZD2_9FIRM</name>
<reference evidence="7 8" key="1">
    <citation type="submission" date="2017-06" db="EMBL/GenBank/DDBJ databases">
        <title>Draft Genome Sequence of Natranaerobius trueperi halophilic, alkalithermophilic bacteria from soda lakes.</title>
        <authorList>
            <person name="Zhao B."/>
        </authorList>
    </citation>
    <scope>NUCLEOTIDE SEQUENCE [LARGE SCALE GENOMIC DNA]</scope>
    <source>
        <strain evidence="7 8">DSM 18760</strain>
    </source>
</reference>
<dbReference type="RefSeq" id="WP_089023066.1">
    <property type="nucleotide sequence ID" value="NZ_NIQC01000006.1"/>
</dbReference>
<dbReference type="SUPFAM" id="SSF47060">
    <property type="entry name" value="S15/NS1 RNA-binding domain"/>
    <property type="match status" value="1"/>
</dbReference>
<dbReference type="InterPro" id="IPR009068">
    <property type="entry name" value="uS15_NS1_RNA-bd_sf"/>
</dbReference>
<comment type="function">
    <text evidence="4 6">One of the primary rRNA binding proteins, it binds directly to 16S rRNA where it helps nucleate assembly of the platform of the 30S subunit by binding and bridging several RNA helices of the 16S rRNA.</text>
</comment>
<evidence type="ECO:0000256" key="2">
    <source>
        <dbReference type="ARBA" id="ARBA00023274"/>
    </source>
</evidence>
<dbReference type="Proteomes" id="UP000214588">
    <property type="component" value="Unassembled WGS sequence"/>
</dbReference>
<evidence type="ECO:0000313" key="7">
    <source>
        <dbReference type="EMBL" id="OWZ84281.1"/>
    </source>
</evidence>
<dbReference type="GO" id="GO:0006412">
    <property type="term" value="P:translation"/>
    <property type="evidence" value="ECO:0007669"/>
    <property type="project" value="UniProtKB-UniRule"/>
</dbReference>
<keyword evidence="8" id="KW-1185">Reference proteome</keyword>
<comment type="similarity">
    <text evidence="4 5">Belongs to the universal ribosomal protein uS15 family.</text>
</comment>
<organism evidence="7 8">
    <name type="scientific">Natranaerobius trueperi</name>
    <dbReference type="NCBI Taxonomy" id="759412"/>
    <lineage>
        <taxon>Bacteria</taxon>
        <taxon>Bacillati</taxon>
        <taxon>Bacillota</taxon>
        <taxon>Clostridia</taxon>
        <taxon>Natranaerobiales</taxon>
        <taxon>Natranaerobiaceae</taxon>
        <taxon>Natranaerobius</taxon>
    </lineage>
</organism>
<dbReference type="PANTHER" id="PTHR23321:SF26">
    <property type="entry name" value="SMALL RIBOSOMAL SUBUNIT PROTEIN US15M"/>
    <property type="match status" value="1"/>
</dbReference>
<keyword evidence="4 6" id="KW-0699">rRNA-binding</keyword>
<keyword evidence="4 6" id="KW-0694">RNA-binding</keyword>
<dbReference type="Gene3D" id="1.10.287.10">
    <property type="entry name" value="S15/NS1, RNA-binding"/>
    <property type="match status" value="1"/>
</dbReference>
<evidence type="ECO:0000313" key="8">
    <source>
        <dbReference type="Proteomes" id="UP000214588"/>
    </source>
</evidence>
<dbReference type="FunFam" id="1.10.287.10:FF:000002">
    <property type="entry name" value="30S ribosomal protein S15"/>
    <property type="match status" value="1"/>
</dbReference>
<evidence type="ECO:0000256" key="6">
    <source>
        <dbReference type="RuleBase" id="RU004524"/>
    </source>
</evidence>
<evidence type="ECO:0000256" key="4">
    <source>
        <dbReference type="HAMAP-Rule" id="MF_01343"/>
    </source>
</evidence>
<dbReference type="OrthoDB" id="9799262at2"/>
<dbReference type="PANTHER" id="PTHR23321">
    <property type="entry name" value="RIBOSOMAL PROTEIN S15, BACTERIAL AND ORGANELLAR"/>
    <property type="match status" value="1"/>
</dbReference>
<evidence type="ECO:0000256" key="3">
    <source>
        <dbReference type="ARBA" id="ARBA00064542"/>
    </source>
</evidence>
<proteinExistence type="inferred from homology"/>
<gene>
    <name evidence="4" type="primary">rpsO</name>
    <name evidence="7" type="ORF">CDO51_04275</name>
</gene>
<accession>A0A226BZD2</accession>
<dbReference type="EMBL" id="NIQC01000006">
    <property type="protein sequence ID" value="OWZ84281.1"/>
    <property type="molecule type" value="Genomic_DNA"/>
</dbReference>
<dbReference type="GO" id="GO:0019843">
    <property type="term" value="F:rRNA binding"/>
    <property type="evidence" value="ECO:0007669"/>
    <property type="project" value="UniProtKB-UniRule"/>
</dbReference>
<comment type="subunit">
    <text evidence="3 4">Part of the 30S ribosomal subunit. Forms a bridge to the 50S subunit in the 70S ribosome, contacting the 23S rRNA.</text>
</comment>
<keyword evidence="1 4" id="KW-0689">Ribosomal protein</keyword>
<dbReference type="GO" id="GO:0022627">
    <property type="term" value="C:cytosolic small ribosomal subunit"/>
    <property type="evidence" value="ECO:0007669"/>
    <property type="project" value="TreeGrafter"/>
</dbReference>
<comment type="caution">
    <text evidence="7">The sequence shown here is derived from an EMBL/GenBank/DDBJ whole genome shotgun (WGS) entry which is preliminary data.</text>
</comment>
<dbReference type="AlphaFoldDB" id="A0A226BZD2"/>
<comment type="function">
    <text evidence="4">Forms an intersubunit bridge (bridge B4) with the 23S rRNA of the 50S subunit in the ribosome.</text>
</comment>
<evidence type="ECO:0000256" key="1">
    <source>
        <dbReference type="ARBA" id="ARBA00022980"/>
    </source>
</evidence>
<dbReference type="SMART" id="SM01387">
    <property type="entry name" value="Ribosomal_S15"/>
    <property type="match status" value="1"/>
</dbReference>
<dbReference type="Pfam" id="PF00312">
    <property type="entry name" value="Ribosomal_S15"/>
    <property type="match status" value="1"/>
</dbReference>
<dbReference type="InterPro" id="IPR000589">
    <property type="entry name" value="Ribosomal_uS15"/>
</dbReference>
<keyword evidence="2 4" id="KW-0687">Ribonucleoprotein</keyword>
<dbReference type="CDD" id="cd00353">
    <property type="entry name" value="Ribosomal_S15p_S13e"/>
    <property type="match status" value="1"/>
</dbReference>
<evidence type="ECO:0000256" key="5">
    <source>
        <dbReference type="RuleBase" id="RU003919"/>
    </source>
</evidence>
<dbReference type="HAMAP" id="MF_01343_B">
    <property type="entry name" value="Ribosomal_uS15_B"/>
    <property type="match status" value="1"/>
</dbReference>
<dbReference type="InterPro" id="IPR005290">
    <property type="entry name" value="Ribosomal_uS15_bac-type"/>
</dbReference>
<dbReference type="GO" id="GO:0003735">
    <property type="term" value="F:structural constituent of ribosome"/>
    <property type="evidence" value="ECO:0007669"/>
    <property type="project" value="InterPro"/>
</dbReference>
<dbReference type="PROSITE" id="PS00362">
    <property type="entry name" value="RIBOSOMAL_S15"/>
    <property type="match status" value="1"/>
</dbReference>
<dbReference type="NCBIfam" id="TIGR00952">
    <property type="entry name" value="S15_bact"/>
    <property type="match status" value="1"/>
</dbReference>
<protein>
    <recommendedName>
        <fullName evidence="4">Small ribosomal subunit protein uS15</fullName>
    </recommendedName>
</protein>